<keyword evidence="2" id="KW-1185">Reference proteome</keyword>
<proteinExistence type="predicted"/>
<accession>A0A429Y1J3</accession>
<reference evidence="1" key="1">
    <citation type="submission" date="2018-12" db="EMBL/GenBank/DDBJ databases">
        <authorList>
            <person name="Sun L."/>
            <person name="Chen Z."/>
        </authorList>
    </citation>
    <scope>NUCLEOTIDE SEQUENCE [LARGE SCALE GENOMIC DNA]</scope>
    <source>
        <strain evidence="1">3-2-2</strain>
    </source>
</reference>
<dbReference type="OrthoDB" id="2844791at2"/>
<dbReference type="EMBL" id="QYTV02000003">
    <property type="protein sequence ID" value="RST75074.1"/>
    <property type="molecule type" value="Genomic_DNA"/>
</dbReference>
<gene>
    <name evidence="1" type="ORF">D4T97_007370</name>
</gene>
<comment type="caution">
    <text evidence="1">The sequence shown here is derived from an EMBL/GenBank/DDBJ whole genome shotgun (WGS) entry which is preliminary data.</text>
</comment>
<name>A0A429Y1J3_9BACI</name>
<organism evidence="1 2">
    <name type="scientific">Siminovitchia acidinfaciens</name>
    <dbReference type="NCBI Taxonomy" id="2321395"/>
    <lineage>
        <taxon>Bacteria</taxon>
        <taxon>Bacillati</taxon>
        <taxon>Bacillota</taxon>
        <taxon>Bacilli</taxon>
        <taxon>Bacillales</taxon>
        <taxon>Bacillaceae</taxon>
        <taxon>Siminovitchia</taxon>
    </lineage>
</organism>
<dbReference type="RefSeq" id="WP_126049221.1">
    <property type="nucleotide sequence ID" value="NZ_QYTV02000003.1"/>
</dbReference>
<protein>
    <submittedName>
        <fullName evidence="1">Uncharacterized protein</fullName>
    </submittedName>
</protein>
<evidence type="ECO:0000313" key="2">
    <source>
        <dbReference type="Proteomes" id="UP000287156"/>
    </source>
</evidence>
<dbReference type="Proteomes" id="UP000287156">
    <property type="component" value="Unassembled WGS sequence"/>
</dbReference>
<evidence type="ECO:0000313" key="1">
    <source>
        <dbReference type="EMBL" id="RST75074.1"/>
    </source>
</evidence>
<dbReference type="AlphaFoldDB" id="A0A429Y1J3"/>
<sequence>MRKNFAFSIAGLVTIPLGLYFVFASSDNQIGAITSKEKELSLEIAKPIEYIATKDEKAAAENEVGEVADELTLITRMIEMSMQKVNIPGENLPAGVASGSLHRIQMTKGNIYFLIYKLESIDISRNKNGKGYSYESILNRWLEGNFEHIGDEAKFLISLISKPYGQYDGEEVTVKSRVEEQYYIQNYFNDKQK</sequence>